<dbReference type="EMBL" id="AQFM01000037">
    <property type="protein sequence ID" value="EOR06833.1"/>
    <property type="molecule type" value="Genomic_DNA"/>
</dbReference>
<dbReference type="RefSeq" id="WP_016166776.1">
    <property type="nucleotide sequence ID" value="NZ_JHZG01000001.1"/>
</dbReference>
<evidence type="ECO:0000313" key="2">
    <source>
        <dbReference type="Proteomes" id="UP000016201"/>
    </source>
</evidence>
<name>R9AXA2_9GAMM</name>
<sequence length="162" mass="18296">MTLRRETRLAIHEMINQSEGYEPKDIAQVTGDSHKTICNYGNPNMENHDPSLKKFEAIMLLTRNPTVLKVWAHMLGYVLVPAGEEGDHRQMTIVEALLQMNVENGKANQKVFEVLEDGKVTPQEYTEASEILNRIIENAKAADMALNKQMQKFSAGLKNEKA</sequence>
<keyword evidence="2" id="KW-1185">Reference proteome</keyword>
<organism evidence="1 2">
    <name type="scientific">Acinetobacter tandoii DSM 14970 = CIP 107469</name>
    <dbReference type="NCBI Taxonomy" id="1120927"/>
    <lineage>
        <taxon>Bacteria</taxon>
        <taxon>Pseudomonadati</taxon>
        <taxon>Pseudomonadota</taxon>
        <taxon>Gammaproteobacteria</taxon>
        <taxon>Moraxellales</taxon>
        <taxon>Moraxellaceae</taxon>
        <taxon>Acinetobacter</taxon>
    </lineage>
</organism>
<dbReference type="InterPro" id="IPR009679">
    <property type="entry name" value="Phage_186_CII-like"/>
</dbReference>
<reference evidence="1 2" key="1">
    <citation type="submission" date="2013-03" db="EMBL/GenBank/DDBJ databases">
        <title>The Genome Sequence of Acinetobacter tandoii CIP 107469.</title>
        <authorList>
            <consortium name="The Broad Institute Genome Sequencing Platform"/>
            <consortium name="The Broad Institute Genome Sequencing Center for Infectious Disease"/>
            <person name="Cerqueira G."/>
            <person name="Feldgarden M."/>
            <person name="Courvalin P."/>
            <person name="Perichon B."/>
            <person name="Grillot-Courvalin C."/>
            <person name="Clermont D."/>
            <person name="Rocha E."/>
            <person name="Yoon E.-J."/>
            <person name="Nemec A."/>
            <person name="Walker B."/>
            <person name="Young S.K."/>
            <person name="Zeng Q."/>
            <person name="Gargeya S."/>
            <person name="Fitzgerald M."/>
            <person name="Haas B."/>
            <person name="Abouelleil A."/>
            <person name="Alvarado L."/>
            <person name="Arachchi H.M."/>
            <person name="Berlin A.M."/>
            <person name="Chapman S.B."/>
            <person name="Dewar J."/>
            <person name="Goldberg J."/>
            <person name="Griggs A."/>
            <person name="Gujja S."/>
            <person name="Hansen M."/>
            <person name="Howarth C."/>
            <person name="Imamovic A."/>
            <person name="Larimer J."/>
            <person name="McCowan C."/>
            <person name="Murphy C."/>
            <person name="Neiman D."/>
            <person name="Pearson M."/>
            <person name="Priest M."/>
            <person name="Roberts A."/>
            <person name="Saif S."/>
            <person name="Shea T."/>
            <person name="Sisk P."/>
            <person name="Sykes S."/>
            <person name="Wortman J."/>
            <person name="Nusbaum C."/>
            <person name="Birren B."/>
        </authorList>
    </citation>
    <scope>NUCLEOTIDE SEQUENCE [LARGE SCALE GENOMIC DNA]</scope>
    <source>
        <strain evidence="1 2">CIP 107469</strain>
    </source>
</reference>
<gene>
    <name evidence="1" type="ORF">I593_01700</name>
</gene>
<dbReference type="eggNOG" id="ENOG5033E37">
    <property type="taxonomic scope" value="Bacteria"/>
</dbReference>
<comment type="caution">
    <text evidence="1">The sequence shown here is derived from an EMBL/GenBank/DDBJ whole genome shotgun (WGS) entry which is preliminary data.</text>
</comment>
<protein>
    <recommendedName>
        <fullName evidence="3">XRE family transcriptional regulator</fullName>
    </recommendedName>
</protein>
<evidence type="ECO:0000313" key="1">
    <source>
        <dbReference type="EMBL" id="EOR06833.1"/>
    </source>
</evidence>
<dbReference type="AlphaFoldDB" id="R9AXA2"/>
<evidence type="ECO:0008006" key="3">
    <source>
        <dbReference type="Google" id="ProtNLM"/>
    </source>
</evidence>
<dbReference type="Proteomes" id="UP000016201">
    <property type="component" value="Unassembled WGS sequence"/>
</dbReference>
<dbReference type="Pfam" id="PF06892">
    <property type="entry name" value="Phage_CP76"/>
    <property type="match status" value="1"/>
</dbReference>
<dbReference type="PATRIC" id="fig|1120927.3.peg.1647"/>
<dbReference type="OrthoDB" id="6711146at2"/>
<dbReference type="GO" id="GO:0003677">
    <property type="term" value="F:DNA binding"/>
    <property type="evidence" value="ECO:0007669"/>
    <property type="project" value="InterPro"/>
</dbReference>
<accession>R9AXA2</accession>
<proteinExistence type="predicted"/>